<sequence>MAALEAAAQVKMQAAVEERSLKQSGRFRLVADPSIPVTAIQGALTGFLQFKQKKDLWSLICPPPTGPMSYGWHTAPHGEWLSKVAGLLFDLVKVCPNTKLTPTKLSATPRAMNTNRDLEFSSTPKGHTTEDMIDKCGLTLRILLSMLRNLKLSPGLRTKVFRMLSKQDQVKIDLVLERVVLPAEMMGMEYVDDDEKSSAAIVSMESSPAPSPESLAIVPYQPPKPKTEKKSQPYYLSPFPAIFQRILGQKPKPEAPASSGTSAPMAPAHQKPKSQGTSAPMAPAHQKPKSQGSKSKPVESSLLSKAMSYQPTMVVKEKKKANEKKSVKNSGQKRQSDAEPKSIKPSQKPKEKKGTHIQQESQYEAGKMAEIRSFFIKQYMESISNLGKKVTRSDASKAWMTSTKRAQLLAQMPLPELKRRRFVPKDCEENPFPAMIEASSVE</sequence>
<protein>
    <submittedName>
        <fullName evidence="2">Uncharacterized protein</fullName>
    </submittedName>
</protein>
<organism evidence="2 3">
    <name type="scientific">Durusdinium trenchii</name>
    <dbReference type="NCBI Taxonomy" id="1381693"/>
    <lineage>
        <taxon>Eukaryota</taxon>
        <taxon>Sar</taxon>
        <taxon>Alveolata</taxon>
        <taxon>Dinophyceae</taxon>
        <taxon>Suessiales</taxon>
        <taxon>Symbiodiniaceae</taxon>
        <taxon>Durusdinium</taxon>
    </lineage>
</organism>
<evidence type="ECO:0000256" key="1">
    <source>
        <dbReference type="SAM" id="MobiDB-lite"/>
    </source>
</evidence>
<comment type="caution">
    <text evidence="2">The sequence shown here is derived from an EMBL/GenBank/DDBJ whole genome shotgun (WGS) entry which is preliminary data.</text>
</comment>
<proteinExistence type="predicted"/>
<evidence type="ECO:0000313" key="3">
    <source>
        <dbReference type="Proteomes" id="UP001642484"/>
    </source>
</evidence>
<dbReference type="Proteomes" id="UP001642484">
    <property type="component" value="Unassembled WGS sequence"/>
</dbReference>
<feature type="compositionally biased region" description="Basic and acidic residues" evidence="1">
    <location>
        <begin position="334"/>
        <end position="354"/>
    </location>
</feature>
<dbReference type="EMBL" id="CAXAMN010026716">
    <property type="protein sequence ID" value="CAK9105305.1"/>
    <property type="molecule type" value="Genomic_DNA"/>
</dbReference>
<gene>
    <name evidence="2" type="ORF">CCMP2556_LOCUS49290</name>
</gene>
<reference evidence="2 3" key="1">
    <citation type="submission" date="2024-02" db="EMBL/GenBank/DDBJ databases">
        <authorList>
            <person name="Chen Y."/>
            <person name="Shah S."/>
            <person name="Dougan E. K."/>
            <person name="Thang M."/>
            <person name="Chan C."/>
        </authorList>
    </citation>
    <scope>NUCLEOTIDE SEQUENCE [LARGE SCALE GENOMIC DNA]</scope>
</reference>
<name>A0ABP0RYC5_9DINO</name>
<feature type="compositionally biased region" description="Polar residues" evidence="1">
    <location>
        <begin position="301"/>
        <end position="311"/>
    </location>
</feature>
<keyword evidence="3" id="KW-1185">Reference proteome</keyword>
<evidence type="ECO:0000313" key="2">
    <source>
        <dbReference type="EMBL" id="CAK9105305.1"/>
    </source>
</evidence>
<feature type="compositionally biased region" description="Low complexity" evidence="1">
    <location>
        <begin position="203"/>
        <end position="214"/>
    </location>
</feature>
<accession>A0ABP0RYC5</accession>
<feature type="region of interest" description="Disordered" evidence="1">
    <location>
        <begin position="199"/>
        <end position="233"/>
    </location>
</feature>
<feature type="region of interest" description="Disordered" evidence="1">
    <location>
        <begin position="251"/>
        <end position="364"/>
    </location>
</feature>